<dbReference type="OrthoDB" id="10289465at2759"/>
<dbReference type="AlphaFoldDB" id="A0A814GBK4"/>
<evidence type="ECO:0000313" key="1">
    <source>
        <dbReference type="EMBL" id="CAF0994456.1"/>
    </source>
</evidence>
<keyword evidence="2" id="KW-1185">Reference proteome</keyword>
<gene>
    <name evidence="1" type="ORF">OXX778_LOCUS16083</name>
</gene>
<proteinExistence type="predicted"/>
<comment type="caution">
    <text evidence="1">The sequence shown here is derived from an EMBL/GenBank/DDBJ whole genome shotgun (WGS) entry which is preliminary data.</text>
</comment>
<organism evidence="1 2">
    <name type="scientific">Brachionus calyciflorus</name>
    <dbReference type="NCBI Taxonomy" id="104777"/>
    <lineage>
        <taxon>Eukaryota</taxon>
        <taxon>Metazoa</taxon>
        <taxon>Spiralia</taxon>
        <taxon>Gnathifera</taxon>
        <taxon>Rotifera</taxon>
        <taxon>Eurotatoria</taxon>
        <taxon>Monogononta</taxon>
        <taxon>Pseudotrocha</taxon>
        <taxon>Ploima</taxon>
        <taxon>Brachionidae</taxon>
        <taxon>Brachionus</taxon>
    </lineage>
</organism>
<dbReference type="Proteomes" id="UP000663879">
    <property type="component" value="Unassembled WGS sequence"/>
</dbReference>
<sequence length="470" mass="56449">MAAKKVNFIQPKAEVEFNFSEHNIKDLLKRTTEKADEKLWKNIIKFDIDLSIFHGYDCEMETPLDQLKNKRLVYSLILHFLGRSIFCSKQVHEKFKLLLKKRLKDSCNELDPSNYKKAIEKLSAKSNHTIQEIMAPYNQLCSDFIKWSNEKITWDQHVEEVSFRETIMCKLREKCNRYDIADSSEFFSDFLANLQLDNYCFKGLKNAKGNKEWIFVSERTINWMFPLEIEVRVEQKKELQGFRRDNVTAKEKNKYTKIEYKNIDRDLDPYMHGGHFRSIFSNEMNELEYYMKKHPGRQLITEVAFLMFGVEVQKNPAALIYNMMIVDLIDGDKVSQREIYYSRDPEHSKEKGNGGLAPYSFDGAATASRYLNIYYSYIFDHWYSYDITDESEEKIFENLMDPNSDFNQKREYKIRFEEMMQREYDLVIKWINYKKERDRKARYLKTIQELYNYILAKTTEYYEQYKITLK</sequence>
<reference evidence="1" key="1">
    <citation type="submission" date="2021-02" db="EMBL/GenBank/DDBJ databases">
        <authorList>
            <person name="Nowell W R."/>
        </authorList>
    </citation>
    <scope>NUCLEOTIDE SEQUENCE</scope>
    <source>
        <strain evidence="1">Ploen Becks lab</strain>
    </source>
</reference>
<name>A0A814GBK4_9BILA</name>
<accession>A0A814GBK4</accession>
<dbReference type="EMBL" id="CAJNOC010003708">
    <property type="protein sequence ID" value="CAF0994456.1"/>
    <property type="molecule type" value="Genomic_DNA"/>
</dbReference>
<protein>
    <submittedName>
        <fullName evidence="1">Uncharacterized protein</fullName>
    </submittedName>
</protein>
<evidence type="ECO:0000313" key="2">
    <source>
        <dbReference type="Proteomes" id="UP000663879"/>
    </source>
</evidence>